<reference evidence="1 2" key="1">
    <citation type="submission" date="2017-07" db="EMBL/GenBank/DDBJ databases">
        <title>Complete Genome Sequence of the cosmetic ferment Vitreoscilla filiformis (ATCC15551).</title>
        <authorList>
            <person name="Contreras S."/>
            <person name="Sagory-Zalkind P."/>
            <person name="Blanquart H."/>
            <person name="Iltis A."/>
            <person name="Morand S.C."/>
        </authorList>
    </citation>
    <scope>NUCLEOTIDE SEQUENCE [LARGE SCALE GENOMIC DNA]</scope>
    <source>
        <strain evidence="1 2">ATCC 15551</strain>
    </source>
</reference>
<keyword evidence="2" id="KW-1185">Reference proteome</keyword>
<sequence length="66" mass="7521">MVVARHKHFHLQASTVASLAQAGEPVKAIQLLNGGYQHASTQLAFLLKELKNELVHRQTRRETRKY</sequence>
<dbReference type="AlphaFoldDB" id="A0A221KB33"/>
<gene>
    <name evidence="1" type="ORF">VITFI_CDS0261</name>
</gene>
<proteinExistence type="predicted"/>
<dbReference type="KEGG" id="vff:VITFI_CDS0261"/>
<protein>
    <submittedName>
        <fullName evidence="1">Uncharacterized protein</fullName>
    </submittedName>
</protein>
<dbReference type="Proteomes" id="UP000199729">
    <property type="component" value="Chromosome"/>
</dbReference>
<evidence type="ECO:0000313" key="2">
    <source>
        <dbReference type="Proteomes" id="UP000199729"/>
    </source>
</evidence>
<dbReference type="EMBL" id="CP022423">
    <property type="protein sequence ID" value="ASM76040.1"/>
    <property type="molecule type" value="Genomic_DNA"/>
</dbReference>
<name>A0A221KB33_VITFI</name>
<evidence type="ECO:0000313" key="1">
    <source>
        <dbReference type="EMBL" id="ASM76040.1"/>
    </source>
</evidence>
<organism evidence="1 2">
    <name type="scientific">Vitreoscilla filiformis</name>
    <dbReference type="NCBI Taxonomy" id="63"/>
    <lineage>
        <taxon>Bacteria</taxon>
        <taxon>Pseudomonadati</taxon>
        <taxon>Pseudomonadota</taxon>
        <taxon>Betaproteobacteria</taxon>
        <taxon>Neisseriales</taxon>
        <taxon>Neisseriaceae</taxon>
        <taxon>Vitreoscilla</taxon>
    </lineage>
</organism>
<accession>A0A221KB33</accession>